<protein>
    <recommendedName>
        <fullName evidence="11">Glycerol-3-phosphate dehydrogenase [NAD(+)]</fullName>
        <ecNumber evidence="11">1.1.1.8</ecNumber>
    </recommendedName>
</protein>
<dbReference type="SUPFAM" id="SSF48179">
    <property type="entry name" value="6-phosphogluconate dehydrogenase C-terminal domain-like"/>
    <property type="match status" value="1"/>
</dbReference>
<dbReference type="InterPro" id="IPR006168">
    <property type="entry name" value="G3P_DH_NAD-dep"/>
</dbReference>
<evidence type="ECO:0000313" key="14">
    <source>
        <dbReference type="EMBL" id="KAF4680205.1"/>
    </source>
</evidence>
<dbReference type="FunFam" id="1.10.1040.10:FF:000001">
    <property type="entry name" value="Glycerol-3-phosphate dehydrogenase [NAD(P)+]"/>
    <property type="match status" value="1"/>
</dbReference>
<dbReference type="PANTHER" id="PTHR11728:SF1">
    <property type="entry name" value="GLYCEROL-3-PHOSPHATE DEHYDROGENASE [NAD(+)] 2, CHLOROPLASTIC"/>
    <property type="match status" value="1"/>
</dbReference>
<dbReference type="PRINTS" id="PR00077">
    <property type="entry name" value="GPDHDRGNASE"/>
</dbReference>
<dbReference type="GO" id="GO:0141152">
    <property type="term" value="F:glycerol-3-phosphate dehydrogenase (NAD+) activity"/>
    <property type="evidence" value="ECO:0007669"/>
    <property type="project" value="UniProtKB-UniRule"/>
</dbReference>
<dbReference type="PIRSF" id="PIRSF000114">
    <property type="entry name" value="Glycerol-3-P_dh"/>
    <property type="match status" value="1"/>
</dbReference>
<dbReference type="FunFam" id="3.40.50.720:FF:000019">
    <property type="entry name" value="Glycerol-3-phosphate dehydrogenase [NAD(P)+]"/>
    <property type="match status" value="1"/>
</dbReference>
<feature type="binding site" evidence="9">
    <location>
        <position position="160"/>
    </location>
    <ligand>
        <name>NAD(+)</name>
        <dbReference type="ChEBI" id="CHEBI:57540"/>
    </ligand>
</feature>
<evidence type="ECO:0000256" key="7">
    <source>
        <dbReference type="PIRSR" id="PIRSR000114-1"/>
    </source>
</evidence>
<name>A0A7J6N8S5_PEROL</name>
<evidence type="ECO:0000256" key="3">
    <source>
        <dbReference type="ARBA" id="ARBA00023027"/>
    </source>
</evidence>
<dbReference type="SUPFAM" id="SSF51735">
    <property type="entry name" value="NAD(P)-binding Rossmann-fold domains"/>
    <property type="match status" value="1"/>
</dbReference>
<evidence type="ECO:0000256" key="6">
    <source>
        <dbReference type="ARBA" id="ARBA00084116"/>
    </source>
</evidence>
<dbReference type="GO" id="GO:0005975">
    <property type="term" value="P:carbohydrate metabolic process"/>
    <property type="evidence" value="ECO:0007669"/>
    <property type="project" value="InterPro"/>
</dbReference>
<evidence type="ECO:0000256" key="11">
    <source>
        <dbReference type="RuleBase" id="RU361243"/>
    </source>
</evidence>
<feature type="domain" description="Glycerol-3-phosphate dehydrogenase NAD-dependent N-terminal" evidence="12">
    <location>
        <begin position="24"/>
        <end position="180"/>
    </location>
</feature>
<dbReference type="GO" id="GO:0046168">
    <property type="term" value="P:glycerol-3-phosphate catabolic process"/>
    <property type="evidence" value="ECO:0007669"/>
    <property type="project" value="UniProtKB-UniRule"/>
</dbReference>
<dbReference type="PROSITE" id="PS00957">
    <property type="entry name" value="NAD_G3PDH"/>
    <property type="match status" value="1"/>
</dbReference>
<comment type="similarity">
    <text evidence="1 10">Belongs to the NAD-dependent glycerol-3-phosphate dehydrogenase family.</text>
</comment>
<evidence type="ECO:0000259" key="12">
    <source>
        <dbReference type="Pfam" id="PF01210"/>
    </source>
</evidence>
<gene>
    <name evidence="14" type="ORF">FOZ63_031117</name>
</gene>
<evidence type="ECO:0000256" key="2">
    <source>
        <dbReference type="ARBA" id="ARBA00023002"/>
    </source>
</evidence>
<feature type="binding site" evidence="8">
    <location>
        <begin position="277"/>
        <end position="278"/>
    </location>
    <ligand>
        <name>substrate</name>
    </ligand>
</feature>
<evidence type="ECO:0000313" key="15">
    <source>
        <dbReference type="Proteomes" id="UP000553632"/>
    </source>
</evidence>
<evidence type="ECO:0000256" key="10">
    <source>
        <dbReference type="RuleBase" id="RU000437"/>
    </source>
</evidence>
<dbReference type="InterPro" id="IPR011128">
    <property type="entry name" value="G3P_DH_NAD-dep_N"/>
</dbReference>
<dbReference type="NCBIfam" id="NF000942">
    <property type="entry name" value="PRK00094.1-4"/>
    <property type="match status" value="1"/>
</dbReference>
<dbReference type="Pfam" id="PF07479">
    <property type="entry name" value="NAD_Gly3P_dh_C"/>
    <property type="match status" value="1"/>
</dbReference>
<feature type="binding site" evidence="9">
    <location>
        <position position="277"/>
    </location>
    <ligand>
        <name>NAD(+)</name>
        <dbReference type="ChEBI" id="CHEBI:57540"/>
    </ligand>
</feature>
<accession>A0A7J6N8S5</accession>
<evidence type="ECO:0000256" key="8">
    <source>
        <dbReference type="PIRSR" id="PIRSR000114-2"/>
    </source>
</evidence>
<keyword evidence="3 9" id="KW-0520">NAD</keyword>
<evidence type="ECO:0000259" key="13">
    <source>
        <dbReference type="Pfam" id="PF07479"/>
    </source>
</evidence>
<dbReference type="HAMAP" id="MF_00394">
    <property type="entry name" value="NAD_Glyc3P_dehydrog"/>
    <property type="match status" value="1"/>
</dbReference>
<feature type="domain" description="Glycerol-3-phosphate dehydrogenase NAD-dependent C-terminal" evidence="13">
    <location>
        <begin position="202"/>
        <end position="342"/>
    </location>
</feature>
<sequence>MDKDTMPSNDRSNSLMTEAISRAAVIGGGSFGTALALVLARKGCEVSVWARTEEQCQRVNETRENKNYMPGVTLPESIHWTNSVEEAVEDVEMVLLVIPTQFLRNFVASNRAILPVGVPIVLCAKGIEVDSLETPYQIVEDELPGKYSKYLAVLAGPSFAKEMAQNQPTNVTVASKNREVATRVQSQLSSREANFRVYTSDDFIGCEICGAVKNVLAIASGASTGLGFGNNTRAALICRGLAELNRLARKMGSNSKCMSGLAGVGDLLLTCSSELSRNFTVGYRLAKGETLEEINSSMKSVAEGVATAKSLWTLADQLDVDMPISGEVYKVLYEGKDVREALTLLQSRPLREE</sequence>
<dbReference type="PANTHER" id="PTHR11728">
    <property type="entry name" value="GLYCEROL-3-PHOSPHATE DEHYDROGENASE"/>
    <property type="match status" value="1"/>
</dbReference>
<comment type="catalytic activity">
    <reaction evidence="4 11">
        <text>sn-glycerol 3-phosphate + NAD(+) = dihydroxyacetone phosphate + NADH + H(+)</text>
        <dbReference type="Rhea" id="RHEA:11092"/>
        <dbReference type="ChEBI" id="CHEBI:15378"/>
        <dbReference type="ChEBI" id="CHEBI:57540"/>
        <dbReference type="ChEBI" id="CHEBI:57597"/>
        <dbReference type="ChEBI" id="CHEBI:57642"/>
        <dbReference type="ChEBI" id="CHEBI:57945"/>
        <dbReference type="EC" id="1.1.1.8"/>
    </reaction>
</comment>
<dbReference type="InterPro" id="IPR006109">
    <property type="entry name" value="G3P_DH_NAD-dep_C"/>
</dbReference>
<feature type="binding site" evidence="8">
    <location>
        <position position="125"/>
    </location>
    <ligand>
        <name>substrate</name>
    </ligand>
</feature>
<evidence type="ECO:0000256" key="4">
    <source>
        <dbReference type="ARBA" id="ARBA00048683"/>
    </source>
</evidence>
<dbReference type="NCBIfam" id="NF000940">
    <property type="entry name" value="PRK00094.1-2"/>
    <property type="match status" value="1"/>
</dbReference>
<dbReference type="InterPro" id="IPR008927">
    <property type="entry name" value="6-PGluconate_DH-like_C_sf"/>
</dbReference>
<comment type="caution">
    <text evidence="14">The sequence shown here is derived from an EMBL/GenBank/DDBJ whole genome shotgun (WGS) entry which is preliminary data.</text>
</comment>
<dbReference type="Proteomes" id="UP000553632">
    <property type="component" value="Unassembled WGS sequence"/>
</dbReference>
<evidence type="ECO:0000256" key="9">
    <source>
        <dbReference type="PIRSR" id="PIRSR000114-3"/>
    </source>
</evidence>
<evidence type="ECO:0000256" key="1">
    <source>
        <dbReference type="ARBA" id="ARBA00011009"/>
    </source>
</evidence>
<keyword evidence="2 10" id="KW-0560">Oxidoreductase</keyword>
<dbReference type="EC" id="1.1.1.8" evidence="11"/>
<dbReference type="GO" id="GO:0005829">
    <property type="term" value="C:cytosol"/>
    <property type="evidence" value="ECO:0007669"/>
    <property type="project" value="TreeGrafter"/>
</dbReference>
<dbReference type="InterPro" id="IPR036291">
    <property type="entry name" value="NAD(P)-bd_dom_sf"/>
</dbReference>
<organism evidence="14 15">
    <name type="scientific">Perkinsus olseni</name>
    <name type="common">Perkinsus atlanticus</name>
    <dbReference type="NCBI Taxonomy" id="32597"/>
    <lineage>
        <taxon>Eukaryota</taxon>
        <taxon>Sar</taxon>
        <taxon>Alveolata</taxon>
        <taxon>Perkinsozoa</taxon>
        <taxon>Perkinsea</taxon>
        <taxon>Perkinsida</taxon>
        <taxon>Perkinsidae</taxon>
        <taxon>Perkinsus</taxon>
    </lineage>
</organism>
<dbReference type="GO" id="GO:0051287">
    <property type="term" value="F:NAD binding"/>
    <property type="evidence" value="ECO:0007669"/>
    <property type="project" value="UniProtKB-UniRule"/>
</dbReference>
<dbReference type="EMBL" id="JABANO010041147">
    <property type="protein sequence ID" value="KAF4680205.1"/>
    <property type="molecule type" value="Genomic_DNA"/>
</dbReference>
<dbReference type="GO" id="GO:0020015">
    <property type="term" value="C:glycosome"/>
    <property type="evidence" value="ECO:0007669"/>
    <property type="project" value="UniProtKB-SubCell"/>
</dbReference>
<reference evidence="14 15" key="1">
    <citation type="submission" date="2020-04" db="EMBL/GenBank/DDBJ databases">
        <title>Perkinsus olseni comparative genomics.</title>
        <authorList>
            <person name="Bogema D.R."/>
        </authorList>
    </citation>
    <scope>NUCLEOTIDE SEQUENCE [LARGE SCALE GENOMIC DNA]</scope>
    <source>
        <strain evidence="14 15">ATCC PRA-207</strain>
    </source>
</reference>
<keyword evidence="15" id="KW-1185">Reference proteome</keyword>
<feature type="active site" description="Proton acceptor" evidence="7">
    <location>
        <position position="213"/>
    </location>
</feature>
<dbReference type="Gene3D" id="1.10.1040.10">
    <property type="entry name" value="N-(1-d-carboxylethyl)-l-norvaline Dehydrogenase, domain 2"/>
    <property type="match status" value="1"/>
</dbReference>
<feature type="binding site" evidence="9">
    <location>
        <begin position="27"/>
        <end position="32"/>
    </location>
    <ligand>
        <name>NAD(+)</name>
        <dbReference type="ChEBI" id="CHEBI:57540"/>
    </ligand>
</feature>
<evidence type="ECO:0000256" key="5">
    <source>
        <dbReference type="ARBA" id="ARBA00060503"/>
    </source>
</evidence>
<proteinExistence type="inferred from homology"/>
<feature type="binding site" evidence="9">
    <location>
        <position position="102"/>
    </location>
    <ligand>
        <name>NAD(+)</name>
        <dbReference type="ChEBI" id="CHEBI:57540"/>
    </ligand>
</feature>
<dbReference type="AlphaFoldDB" id="A0A7J6N8S5"/>
<dbReference type="OMA" id="TFVSSCC"/>
<dbReference type="InterPro" id="IPR013328">
    <property type="entry name" value="6PGD_dom2"/>
</dbReference>
<keyword evidence="6" id="KW-0327">Glycosome</keyword>
<dbReference type="Pfam" id="PF01210">
    <property type="entry name" value="NAD_Gly3P_dh_N"/>
    <property type="match status" value="1"/>
</dbReference>
<comment type="subcellular location">
    <subcellularLocation>
        <location evidence="5">Glycosome</location>
    </subcellularLocation>
</comment>
<dbReference type="Gene3D" id="3.40.50.720">
    <property type="entry name" value="NAD(P)-binding Rossmann-like Domain"/>
    <property type="match status" value="1"/>
</dbReference>